<dbReference type="CDD" id="cd00048">
    <property type="entry name" value="DSRM_SF"/>
    <property type="match status" value="1"/>
</dbReference>
<reference evidence="4" key="2">
    <citation type="submission" date="2022-10" db="EMBL/GenBank/DDBJ databases">
        <authorList>
            <consortium name="ENA_rothamsted_submissions"/>
            <consortium name="culmorum"/>
            <person name="King R."/>
        </authorList>
    </citation>
    <scope>NUCLEOTIDE SEQUENCE</scope>
</reference>
<dbReference type="AlphaFoldDB" id="A0A9N9WD37"/>
<evidence type="ECO:0000313" key="4">
    <source>
        <dbReference type="EMBL" id="CAG9787011.1"/>
    </source>
</evidence>
<keyword evidence="5" id="KW-1185">Reference proteome</keyword>
<dbReference type="EMBL" id="OU893347">
    <property type="protein sequence ID" value="CAG9787011.1"/>
    <property type="molecule type" value="Genomic_DNA"/>
</dbReference>
<evidence type="ECO:0000256" key="1">
    <source>
        <dbReference type="PROSITE-ProRule" id="PRU00266"/>
    </source>
</evidence>
<organism evidence="4 5">
    <name type="scientific">Diatraea saccharalis</name>
    <name type="common">sugarcane borer</name>
    <dbReference type="NCBI Taxonomy" id="40085"/>
    <lineage>
        <taxon>Eukaryota</taxon>
        <taxon>Metazoa</taxon>
        <taxon>Ecdysozoa</taxon>
        <taxon>Arthropoda</taxon>
        <taxon>Hexapoda</taxon>
        <taxon>Insecta</taxon>
        <taxon>Pterygota</taxon>
        <taxon>Neoptera</taxon>
        <taxon>Endopterygota</taxon>
        <taxon>Lepidoptera</taxon>
        <taxon>Glossata</taxon>
        <taxon>Ditrysia</taxon>
        <taxon>Pyraloidea</taxon>
        <taxon>Crambidae</taxon>
        <taxon>Crambinae</taxon>
        <taxon>Diatraea</taxon>
    </lineage>
</organism>
<name>A0A9N9WD37_9NEOP</name>
<dbReference type="Gene3D" id="3.30.160.20">
    <property type="match status" value="1"/>
</dbReference>
<dbReference type="PROSITE" id="PS50137">
    <property type="entry name" value="DS_RBD"/>
    <property type="match status" value="1"/>
</dbReference>
<feature type="region of interest" description="Disordered" evidence="2">
    <location>
        <begin position="124"/>
        <end position="144"/>
    </location>
</feature>
<protein>
    <recommendedName>
        <fullName evidence="3">DRBM domain-containing protein</fullName>
    </recommendedName>
</protein>
<feature type="domain" description="DRBM" evidence="3">
    <location>
        <begin position="1"/>
        <end position="58"/>
    </location>
</feature>
<evidence type="ECO:0000313" key="5">
    <source>
        <dbReference type="Proteomes" id="UP001153714"/>
    </source>
</evidence>
<dbReference type="GO" id="GO:0010468">
    <property type="term" value="P:regulation of gene expression"/>
    <property type="evidence" value="ECO:0007669"/>
    <property type="project" value="UniProtKB-ARBA"/>
</dbReference>
<dbReference type="Proteomes" id="UP001153714">
    <property type="component" value="Chromosome 16"/>
</dbReference>
<keyword evidence="1" id="KW-0694">RNA-binding</keyword>
<evidence type="ECO:0000259" key="3">
    <source>
        <dbReference type="PROSITE" id="PS50137"/>
    </source>
</evidence>
<proteinExistence type="predicted"/>
<accession>A0A9N9WD37</accession>
<feature type="region of interest" description="Disordered" evidence="2">
    <location>
        <begin position="76"/>
        <end position="95"/>
    </location>
</feature>
<dbReference type="SUPFAM" id="SSF54768">
    <property type="entry name" value="dsRNA-binding domain-like"/>
    <property type="match status" value="1"/>
</dbReference>
<dbReference type="GO" id="GO:0003723">
    <property type="term" value="F:RNA binding"/>
    <property type="evidence" value="ECO:0007669"/>
    <property type="project" value="UniProtKB-UniRule"/>
</dbReference>
<evidence type="ECO:0000256" key="2">
    <source>
        <dbReference type="SAM" id="MobiDB-lite"/>
    </source>
</evidence>
<gene>
    <name evidence="4" type="ORF">DIATSA_LOCUS4922</name>
</gene>
<reference evidence="4" key="1">
    <citation type="submission" date="2021-12" db="EMBL/GenBank/DDBJ databases">
        <authorList>
            <person name="King R."/>
        </authorList>
    </citation>
    <scope>NUCLEOTIDE SEQUENCE</scope>
</reference>
<dbReference type="InterPro" id="IPR014720">
    <property type="entry name" value="dsRBD_dom"/>
</dbReference>
<feature type="compositionally biased region" description="Gly residues" evidence="2">
    <location>
        <begin position="79"/>
        <end position="91"/>
    </location>
</feature>
<sequence>MQQFKVEPADATNQYYKSQKTSFCADLTLDGITYKGYGENKLMARNAAAEQAIRDMIIKRMQKAVTQQDFTATVDEALSGGGGSGGGGGVGGEEEEPLPMIQLASFALHKLFSEWEFEGHKVPALRPPSASTSEAEGEGGAGAGAGVGAGAGAGAGARLRPAKKAKEVPGNAAAMHPCMLLTYMRPHLEYRELAVHGDRPQHMTFTMGVDVDGATYIGKEHCREHHLHRQNNHYPLTLNSKEVSSANNTVSIPLALYTTAGRSRAILMVPNAGSSVQQEGGPQGGGALRVHGALRRALPRARLRHRARARARTRLRLCARTRHPRRLDRQRYESFFLRLCVLNVVSIIV</sequence>
<dbReference type="OrthoDB" id="6363432at2759"/>